<dbReference type="SUPFAM" id="SSF49785">
    <property type="entry name" value="Galactose-binding domain-like"/>
    <property type="match status" value="2"/>
</dbReference>
<dbReference type="InterPro" id="IPR006102">
    <property type="entry name" value="Ig-like_GH2"/>
</dbReference>
<feature type="domain" description="Glycoside hydrolase family 2 catalytic" evidence="6">
    <location>
        <begin position="365"/>
        <end position="483"/>
    </location>
</feature>
<dbReference type="Pfam" id="PF00703">
    <property type="entry name" value="Glyco_hydro_2"/>
    <property type="match status" value="1"/>
</dbReference>
<accession>A0A5M8P3N0</accession>
<proteinExistence type="inferred from homology"/>
<comment type="caution">
    <text evidence="9">The sequence shown here is derived from an EMBL/GenBank/DDBJ whole genome shotgun (WGS) entry which is preliminary data.</text>
</comment>
<dbReference type="PANTHER" id="PTHR42732">
    <property type="entry name" value="BETA-GALACTOSIDASE"/>
    <property type="match status" value="1"/>
</dbReference>
<dbReference type="Gene3D" id="2.60.120.260">
    <property type="entry name" value="Galactose-binding domain-like"/>
    <property type="match status" value="2"/>
</dbReference>
<evidence type="ECO:0000259" key="5">
    <source>
        <dbReference type="Pfam" id="PF00703"/>
    </source>
</evidence>
<keyword evidence="4" id="KW-0732">Signal</keyword>
<evidence type="ECO:0000256" key="2">
    <source>
        <dbReference type="ARBA" id="ARBA00022801"/>
    </source>
</evidence>
<dbReference type="Pfam" id="PF02836">
    <property type="entry name" value="Glyco_hydro_2_C"/>
    <property type="match status" value="1"/>
</dbReference>
<dbReference type="Proteomes" id="UP000324575">
    <property type="component" value="Unassembled WGS sequence"/>
</dbReference>
<sequence length="847" mass="95839">MISRQKKVQTLFLICVVMLSQQVVYAQSRVVTPYEKKTAKLMTTWGEALQATDPILEEYPRPQMTREKWLNLNGIWQFQPAESFTQTLPAGDLSREILVPFPVESALSGVMEHHENVWYRRSFTLPADWAGQRVLLHFGAVDYLCEVFVNGVSVGTHQGGYDPFSFDITANLTGSGAQDIALRVNDMTDAKGYPRGKQTLYPGGIMYTSTTGIWQTVWLESVPQTYIGSFRMVPNIDNATLKFDLTVDGEYIRGLNLRFKIYDNGKEIADIEEVNKLGSTFTLNVPKPLKLWSPDSPFLYDMKVYLINGTEVIDSVSTYFGMRKISRKLVDGYYKMCLNNEVLFQIGPLDQGFWPDGVYTAPTDEALRFDIEKTKEFGFNMIRKHIKVEPYRWYYWCDKLGMLVWQDMPSMNSYIDTGKHPVPPREDNAYITELEAIIKTHWNSPSIVSWVVFNEYQGAHAEASVVQQTKSWDSSRLVNVGSGGPFNDASDIRDFHSYPSPACPDKRNEQILVCGEYGGIGYYEQDHIWSEGNPYETVTTYAKLLEKYDQYGDILVYLKGNRGLSAAVYTEITDVEMELNGLMTFDRKVIKGRASDFFAVNQRTIQEDRRYTDVVSTSEDQPQSWKYTISRPEGNWFTKDFDATEWETGNGGFGTVDTPGSIIGTLWNKKDIWLRRTFSFPTGVLELGTLMLKVHHDEDCQVYINGVQALSLSGYTGNYTFYDISTAAKDAIIVGGVNTLAVHCSQTGGGQYIDAGISVKLTPPISSVETVKKKDCRIYPNPATNQLNIVREQPTTEIKGIYNVSGSLVKLPGRYDSIVDISDLVRGMYFLQMQTGNLHNALVFIKE</sequence>
<dbReference type="Gene3D" id="2.60.40.10">
    <property type="entry name" value="Immunoglobulins"/>
    <property type="match status" value="1"/>
</dbReference>
<dbReference type="InterPro" id="IPR013783">
    <property type="entry name" value="Ig-like_fold"/>
</dbReference>
<dbReference type="InterPro" id="IPR006103">
    <property type="entry name" value="Glyco_hydro_2_cat"/>
</dbReference>
<dbReference type="GO" id="GO:0004566">
    <property type="term" value="F:beta-glucuronidase activity"/>
    <property type="evidence" value="ECO:0007669"/>
    <property type="project" value="UniProtKB-EC"/>
</dbReference>
<feature type="signal peptide" evidence="4">
    <location>
        <begin position="1"/>
        <end position="26"/>
    </location>
</feature>
<comment type="similarity">
    <text evidence="1">Belongs to the glycosyl hydrolase 2 family.</text>
</comment>
<evidence type="ECO:0000256" key="3">
    <source>
        <dbReference type="ARBA" id="ARBA00023295"/>
    </source>
</evidence>
<dbReference type="Pfam" id="PF02837">
    <property type="entry name" value="Glyco_hydro_2_N"/>
    <property type="match status" value="1"/>
</dbReference>
<dbReference type="Pfam" id="PF18962">
    <property type="entry name" value="Por_Secre_tail"/>
    <property type="match status" value="1"/>
</dbReference>
<dbReference type="InterPro" id="IPR017853">
    <property type="entry name" value="GH"/>
</dbReference>
<dbReference type="AlphaFoldDB" id="A0A5M8P3N0"/>
<evidence type="ECO:0000259" key="6">
    <source>
        <dbReference type="Pfam" id="PF02836"/>
    </source>
</evidence>
<keyword evidence="2 9" id="KW-0378">Hydrolase</keyword>
<protein>
    <submittedName>
        <fullName evidence="9">Beta-glucuronidase</fullName>
        <ecNumber evidence="9">3.2.1.31</ecNumber>
    </submittedName>
</protein>
<evidence type="ECO:0000313" key="10">
    <source>
        <dbReference type="Proteomes" id="UP000324575"/>
    </source>
</evidence>
<feature type="chain" id="PRO_5024441994" evidence="4">
    <location>
        <begin position="27"/>
        <end position="847"/>
    </location>
</feature>
<dbReference type="InterPro" id="IPR026444">
    <property type="entry name" value="Secre_tail"/>
</dbReference>
<dbReference type="EMBL" id="SNRX01000004">
    <property type="protein sequence ID" value="KAA6303011.1"/>
    <property type="molecule type" value="Genomic_DNA"/>
</dbReference>
<dbReference type="InterPro" id="IPR051913">
    <property type="entry name" value="GH2_Domain-Containing"/>
</dbReference>
<dbReference type="InterPro" id="IPR008979">
    <property type="entry name" value="Galactose-bd-like_sf"/>
</dbReference>
<organism evidence="9 10">
    <name type="scientific">Candidatus Ordinivivax streblomastigis</name>
    <dbReference type="NCBI Taxonomy" id="2540710"/>
    <lineage>
        <taxon>Bacteria</taxon>
        <taxon>Pseudomonadati</taxon>
        <taxon>Bacteroidota</taxon>
        <taxon>Bacteroidia</taxon>
        <taxon>Bacteroidales</taxon>
        <taxon>Candidatus Ordinivivax</taxon>
    </lineage>
</organism>
<feature type="domain" description="Glycosyl hydrolases family 2 sugar binding" evidence="7">
    <location>
        <begin position="99"/>
        <end position="184"/>
    </location>
</feature>
<evidence type="ECO:0000256" key="1">
    <source>
        <dbReference type="ARBA" id="ARBA00007401"/>
    </source>
</evidence>
<dbReference type="InterPro" id="IPR036156">
    <property type="entry name" value="Beta-gal/glucu_dom_sf"/>
</dbReference>
<dbReference type="GO" id="GO:0005975">
    <property type="term" value="P:carbohydrate metabolic process"/>
    <property type="evidence" value="ECO:0007669"/>
    <property type="project" value="InterPro"/>
</dbReference>
<evidence type="ECO:0000259" key="7">
    <source>
        <dbReference type="Pfam" id="PF02837"/>
    </source>
</evidence>
<evidence type="ECO:0000313" key="9">
    <source>
        <dbReference type="EMBL" id="KAA6303011.1"/>
    </source>
</evidence>
<keyword evidence="3 9" id="KW-0326">Glycosidase</keyword>
<dbReference type="Gene3D" id="3.20.20.80">
    <property type="entry name" value="Glycosidases"/>
    <property type="match status" value="1"/>
</dbReference>
<dbReference type="InterPro" id="IPR006104">
    <property type="entry name" value="Glyco_hydro_2_N"/>
</dbReference>
<dbReference type="EC" id="3.2.1.31" evidence="9"/>
<dbReference type="NCBIfam" id="TIGR04183">
    <property type="entry name" value="Por_Secre_tail"/>
    <property type="match status" value="1"/>
</dbReference>
<feature type="domain" description="Glycoside hydrolase family 2 immunoglobulin-like beta-sandwich" evidence="5">
    <location>
        <begin position="225"/>
        <end position="323"/>
    </location>
</feature>
<name>A0A5M8P3N0_9BACT</name>
<dbReference type="SUPFAM" id="SSF51445">
    <property type="entry name" value="(Trans)glycosidases"/>
    <property type="match status" value="1"/>
</dbReference>
<gene>
    <name evidence="9" type="ORF">EZS26_000906</name>
</gene>
<evidence type="ECO:0000259" key="8">
    <source>
        <dbReference type="Pfam" id="PF18962"/>
    </source>
</evidence>
<dbReference type="PANTHER" id="PTHR42732:SF2">
    <property type="entry name" value="BETA-MANNOSIDASE"/>
    <property type="match status" value="1"/>
</dbReference>
<evidence type="ECO:0000256" key="4">
    <source>
        <dbReference type="SAM" id="SignalP"/>
    </source>
</evidence>
<feature type="domain" description="Secretion system C-terminal sorting" evidence="8">
    <location>
        <begin position="778"/>
        <end position="837"/>
    </location>
</feature>
<reference evidence="9 10" key="1">
    <citation type="submission" date="2019-03" db="EMBL/GenBank/DDBJ databases">
        <title>Single cell metagenomics reveals metabolic interactions within the superorganism composed of flagellate Streblomastix strix and complex community of Bacteroidetes bacteria on its surface.</title>
        <authorList>
            <person name="Treitli S.C."/>
            <person name="Kolisko M."/>
            <person name="Husnik F."/>
            <person name="Keeling P."/>
            <person name="Hampl V."/>
        </authorList>
    </citation>
    <scope>NUCLEOTIDE SEQUENCE [LARGE SCALE GENOMIC DNA]</scope>
    <source>
        <strain evidence="9">St1</strain>
    </source>
</reference>
<dbReference type="SUPFAM" id="SSF49303">
    <property type="entry name" value="beta-Galactosidase/glucuronidase domain"/>
    <property type="match status" value="1"/>
</dbReference>